<dbReference type="InterPro" id="IPR032675">
    <property type="entry name" value="LRR_dom_sf"/>
</dbReference>
<name>R4FJP3_RHOPR</name>
<reference evidence="5" key="3">
    <citation type="submission" date="2015-05" db="UniProtKB">
        <authorList>
            <consortium name="EnsemblMetazoa"/>
        </authorList>
    </citation>
    <scope>IDENTIFICATION</scope>
</reference>
<dbReference type="eggNOG" id="KOG0619">
    <property type="taxonomic scope" value="Eukaryota"/>
</dbReference>
<evidence type="ECO:0000313" key="5">
    <source>
        <dbReference type="EnsemblMetazoa" id="RPRC005171-PA"/>
    </source>
</evidence>
<dbReference type="Proteomes" id="UP000015103">
    <property type="component" value="Unassembled WGS sequence"/>
</dbReference>
<dbReference type="SUPFAM" id="SSF52058">
    <property type="entry name" value="L domain-like"/>
    <property type="match status" value="1"/>
</dbReference>
<keyword evidence="2" id="KW-0677">Repeat</keyword>
<evidence type="ECO:0000256" key="2">
    <source>
        <dbReference type="ARBA" id="ARBA00022737"/>
    </source>
</evidence>
<dbReference type="EMBL" id="GAHY01002193">
    <property type="protein sequence ID" value="JAA75317.1"/>
    <property type="molecule type" value="mRNA"/>
</dbReference>
<dbReference type="PANTHER" id="PTHR48051">
    <property type="match status" value="1"/>
</dbReference>
<evidence type="ECO:0000313" key="4">
    <source>
        <dbReference type="EMBL" id="JAA75317.1"/>
    </source>
</evidence>
<dbReference type="PROSITE" id="PS51450">
    <property type="entry name" value="LRR"/>
    <property type="match status" value="3"/>
</dbReference>
<reference evidence="6" key="2">
    <citation type="submission" date="2015-04" db="EMBL/GenBank/DDBJ databases">
        <authorList>
            <person name="Wilson R.K."/>
            <person name="Warren W."/>
            <person name="Dotson E."/>
            <person name="Oliveira P.L."/>
        </authorList>
    </citation>
    <scope>NUCLEOTIDE SEQUENCE</scope>
</reference>
<dbReference type="InParanoid" id="R4FJP3"/>
<dbReference type="InterPro" id="IPR001611">
    <property type="entry name" value="Leu-rich_rpt"/>
</dbReference>
<dbReference type="InterPro" id="IPR050216">
    <property type="entry name" value="LRR_domain-containing"/>
</dbReference>
<feature type="compositionally biased region" description="Acidic residues" evidence="3">
    <location>
        <begin position="267"/>
        <end position="278"/>
    </location>
</feature>
<dbReference type="Gene3D" id="3.80.10.10">
    <property type="entry name" value="Ribonuclease Inhibitor"/>
    <property type="match status" value="1"/>
</dbReference>
<keyword evidence="1" id="KW-0433">Leucine-rich repeat</keyword>
<dbReference type="InterPro" id="IPR003591">
    <property type="entry name" value="Leu-rich_rpt_typical-subtyp"/>
</dbReference>
<dbReference type="GO" id="GO:0005737">
    <property type="term" value="C:cytoplasm"/>
    <property type="evidence" value="ECO:0007669"/>
    <property type="project" value="TreeGrafter"/>
</dbReference>
<dbReference type="OMA" id="YILANCE"/>
<dbReference type="AlphaFoldDB" id="R4FJP3"/>
<dbReference type="RefSeq" id="XP_073988011.1">
    <property type="nucleotide sequence ID" value="XM_074131910.1"/>
</dbReference>
<organism evidence="4">
    <name type="scientific">Rhodnius prolixus</name>
    <name type="common">Triatomid bug</name>
    <dbReference type="NCBI Taxonomy" id="13249"/>
    <lineage>
        <taxon>Eukaryota</taxon>
        <taxon>Metazoa</taxon>
        <taxon>Ecdysozoa</taxon>
        <taxon>Arthropoda</taxon>
        <taxon>Hexapoda</taxon>
        <taxon>Insecta</taxon>
        <taxon>Pterygota</taxon>
        <taxon>Neoptera</taxon>
        <taxon>Paraneoptera</taxon>
        <taxon>Hemiptera</taxon>
        <taxon>Heteroptera</taxon>
        <taxon>Panheteroptera</taxon>
        <taxon>Cimicomorpha</taxon>
        <taxon>Reduviidae</taxon>
        <taxon>Triatominae</taxon>
        <taxon>Rhodnius</taxon>
    </lineage>
</organism>
<dbReference type="PANTHER" id="PTHR48051:SF1">
    <property type="entry name" value="RAS SUPPRESSOR PROTEIN 1"/>
    <property type="match status" value="1"/>
</dbReference>
<sequence length="321" mass="37011">MAEEPSFLDILHSQAIIERAHLELRSTVNLSNFKLNTIPLNLTQIKFLLNLYLDKNLLQSLPVEIAQLENLEVLALDYNKLNEFPPILLLLTTLVKINLSYNPLKEIPSQIKELQNLEVLWINNTQISRLPPEIGQLSKLDTLGARCNNIEFIPREILELGSLRWLTLRGNKIKCLPEFTTISNIIHLNLSHNLFEEIPSLSSIKTLKYCYLGDNPLVKIDYKDFCRFKHLKLLQLHKLNVPEEYLMEYPFLKINDPDVEVSTFEQTDNEDSEEDWADSLDTSDINTSEGEDEDDGFNNNWNNHIAMTWLPLIAKLGGCIK</sequence>
<evidence type="ECO:0000256" key="1">
    <source>
        <dbReference type="ARBA" id="ARBA00022614"/>
    </source>
</evidence>
<evidence type="ECO:0000256" key="3">
    <source>
        <dbReference type="SAM" id="MobiDB-lite"/>
    </source>
</evidence>
<evidence type="ECO:0000313" key="6">
    <source>
        <dbReference type="Proteomes" id="UP000015103"/>
    </source>
</evidence>
<dbReference type="EnsemblMetazoa" id="RPRC005171-RA">
    <property type="protein sequence ID" value="RPRC005171-PA"/>
    <property type="gene ID" value="RPRC005171"/>
</dbReference>
<dbReference type="HOGENOM" id="CLU_071695_0_0_1"/>
<dbReference type="GeneID" id="141456170"/>
<proteinExistence type="evidence at transcript level"/>
<accession>R4FJP3</accession>
<keyword evidence="6" id="KW-1185">Reference proteome</keyword>
<dbReference type="SMART" id="SM00369">
    <property type="entry name" value="LRR_TYP"/>
    <property type="match status" value="4"/>
</dbReference>
<dbReference type="STRING" id="13249.R4FJP3"/>
<feature type="region of interest" description="Disordered" evidence="3">
    <location>
        <begin position="265"/>
        <end position="298"/>
    </location>
</feature>
<dbReference type="Pfam" id="PF13855">
    <property type="entry name" value="LRR_8"/>
    <property type="match status" value="1"/>
</dbReference>
<dbReference type="VEuPathDB" id="VectorBase:RPRC005171"/>
<reference evidence="4" key="1">
    <citation type="submission" date="2013-04" db="EMBL/GenBank/DDBJ databases">
        <title>An insight into the transcriptome of the digestive tract of the blood sucking bug, Rhodnius prolixus.</title>
        <authorList>
            <person name="Ribeiro J.M.C."/>
            <person name="Genta F.A."/>
            <person name="Sorgine M.H.F."/>
            <person name="Paiva-Silva G.O."/>
            <person name="Majerowicz D."/>
            <person name="Medeiros M."/>
            <person name="Koerich L."/>
            <person name="Terra W.R."/>
            <person name="Ferreira C."/>
            <person name="Pimentel A.C."/>
            <person name="Bisch P.M."/>
            <person name="Diniz M.M.P."/>
            <person name="Nascimento R."/>
            <person name="Salmon D."/>
            <person name="Silber A.M."/>
            <person name="Alves M."/>
            <person name="Oliveira M.F."/>
            <person name="Gondim K.C."/>
            <person name="Silva Neto M.A.C."/>
            <person name="Atella G.C."/>
            <person name="Araujo H."/>
            <person name="Dias F.S."/>
            <person name="Polycarpo C.R."/>
            <person name="Fampa P."/>
            <person name="Melo A.C."/>
            <person name="Tanaka A.S."/>
            <person name="Balczun C."/>
            <person name="Oliveira J.H.M."/>
            <person name="Goncalves R."/>
            <person name="Lazoski C."/>
            <person name="Pereira M.A."/>
            <person name="Rivera-Pomar R."/>
            <person name="Diambra L."/>
            <person name="Schaub G.A."/>
            <person name="Garcia E.S."/>
            <person name="Azambuja P."/>
            <person name="Braz G.R.C."/>
            <person name="Oliveira P.L."/>
        </authorList>
    </citation>
    <scope>NUCLEOTIDE SEQUENCE</scope>
</reference>
<dbReference type="EMBL" id="ACPB03008858">
    <property type="status" value="NOT_ANNOTATED_CDS"/>
    <property type="molecule type" value="Genomic_DNA"/>
</dbReference>
<protein>
    <submittedName>
        <fullName evidence="4 5">Putative leucine-rich repeat-containing protein</fullName>
    </submittedName>
</protein>